<evidence type="ECO:0000259" key="3">
    <source>
        <dbReference type="PROSITE" id="PS50110"/>
    </source>
</evidence>
<evidence type="ECO:0000313" key="4">
    <source>
        <dbReference type="EMBL" id="CAD6546988.1"/>
    </source>
</evidence>
<dbReference type="PANTHER" id="PTHR44591:SF3">
    <property type="entry name" value="RESPONSE REGULATORY DOMAIN-CONTAINING PROTEIN"/>
    <property type="match status" value="1"/>
</dbReference>
<dbReference type="SMART" id="SM00448">
    <property type="entry name" value="REC"/>
    <property type="match status" value="1"/>
</dbReference>
<evidence type="ECO:0000256" key="1">
    <source>
        <dbReference type="ARBA" id="ARBA00022553"/>
    </source>
</evidence>
<dbReference type="SUPFAM" id="SSF52172">
    <property type="entry name" value="CheY-like"/>
    <property type="match status" value="1"/>
</dbReference>
<dbReference type="Proteomes" id="UP000598032">
    <property type="component" value="Unassembled WGS sequence"/>
</dbReference>
<organism evidence="4 5">
    <name type="scientific">Paraburkholderia metrosideri</name>
    <dbReference type="NCBI Taxonomy" id="580937"/>
    <lineage>
        <taxon>Bacteria</taxon>
        <taxon>Pseudomonadati</taxon>
        <taxon>Pseudomonadota</taxon>
        <taxon>Betaproteobacteria</taxon>
        <taxon>Burkholderiales</taxon>
        <taxon>Burkholderiaceae</taxon>
        <taxon>Paraburkholderia</taxon>
    </lineage>
</organism>
<protein>
    <recommendedName>
        <fullName evidence="3">Response regulatory domain-containing protein</fullName>
    </recommendedName>
</protein>
<evidence type="ECO:0000256" key="2">
    <source>
        <dbReference type="PROSITE-ProRule" id="PRU00169"/>
    </source>
</evidence>
<dbReference type="InterPro" id="IPR001789">
    <property type="entry name" value="Sig_transdc_resp-reg_receiver"/>
</dbReference>
<dbReference type="RefSeq" id="WP_201644365.1">
    <property type="nucleotide sequence ID" value="NZ_CAJHCP010000009.1"/>
</dbReference>
<comment type="caution">
    <text evidence="4">The sequence shown here is derived from an EMBL/GenBank/DDBJ whole genome shotgun (WGS) entry which is preliminary data.</text>
</comment>
<accession>A0ABN7I0B7</accession>
<gene>
    <name evidence="4" type="ORF">LMG28140_04407</name>
</gene>
<dbReference type="Gene3D" id="3.40.50.2300">
    <property type="match status" value="1"/>
</dbReference>
<feature type="domain" description="Response regulatory" evidence="3">
    <location>
        <begin position="1"/>
        <end position="106"/>
    </location>
</feature>
<dbReference type="InterPro" id="IPR050595">
    <property type="entry name" value="Bact_response_regulator"/>
</dbReference>
<proteinExistence type="predicted"/>
<sequence length="109" mass="11605">MSALSEAGCHHFLIQTCRVRTTAALDVAAQFAPAVAVLDIGLPGMDGYELAVALREQPQHAGLRLFALTGYGQADNLKRSLAAGFERHFVKPVALQELVNAMNDNQAGS</sequence>
<dbReference type="Pfam" id="PF00072">
    <property type="entry name" value="Response_reg"/>
    <property type="match status" value="1"/>
</dbReference>
<keyword evidence="5" id="KW-1185">Reference proteome</keyword>
<dbReference type="EMBL" id="CAJHCP010000009">
    <property type="protein sequence ID" value="CAD6546988.1"/>
    <property type="molecule type" value="Genomic_DNA"/>
</dbReference>
<evidence type="ECO:0000313" key="5">
    <source>
        <dbReference type="Proteomes" id="UP000598032"/>
    </source>
</evidence>
<dbReference type="PANTHER" id="PTHR44591">
    <property type="entry name" value="STRESS RESPONSE REGULATOR PROTEIN 1"/>
    <property type="match status" value="1"/>
</dbReference>
<feature type="modified residue" description="4-aspartylphosphate" evidence="2">
    <location>
        <position position="39"/>
    </location>
</feature>
<name>A0ABN7I0B7_9BURK</name>
<keyword evidence="1 2" id="KW-0597">Phosphoprotein</keyword>
<reference evidence="4 5" key="1">
    <citation type="submission" date="2020-10" db="EMBL/GenBank/DDBJ databases">
        <authorList>
            <person name="Peeters C."/>
        </authorList>
    </citation>
    <scope>NUCLEOTIDE SEQUENCE [LARGE SCALE GENOMIC DNA]</scope>
    <source>
        <strain evidence="4 5">LMG 28140</strain>
    </source>
</reference>
<dbReference type="PROSITE" id="PS50110">
    <property type="entry name" value="RESPONSE_REGULATORY"/>
    <property type="match status" value="1"/>
</dbReference>
<dbReference type="InterPro" id="IPR011006">
    <property type="entry name" value="CheY-like_superfamily"/>
</dbReference>